<name>A0A154QLW8_9GAMM</name>
<dbReference type="InterPro" id="IPR047216">
    <property type="entry name" value="Endonuclease_DUF559_bact"/>
</dbReference>
<reference evidence="2 3" key="1">
    <citation type="journal article" date="2016" name="MBio">
        <title>Lateral Gene Transfer in a Heavy Metal-Contaminated-Groundwater Microbial Community.</title>
        <authorList>
            <person name="Hemme C.L."/>
            <person name="Green S.J."/>
            <person name="Rishishwar L."/>
            <person name="Prakash O."/>
            <person name="Pettenato A."/>
            <person name="Chakraborty R."/>
            <person name="Deutschbauer A.M."/>
            <person name="Van Nostrand J.D."/>
            <person name="Wu L."/>
            <person name="He Z."/>
            <person name="Jordan I.K."/>
            <person name="Hazen T.C."/>
            <person name="Arkin A.P."/>
            <person name="Kostka J.E."/>
            <person name="Zhou J."/>
        </authorList>
    </citation>
    <scope>NUCLEOTIDE SEQUENCE [LARGE SCALE GENOMIC DNA]</scope>
    <source>
        <strain evidence="2 3">FW104-T7</strain>
    </source>
</reference>
<dbReference type="Gene3D" id="3.40.960.10">
    <property type="entry name" value="VSR Endonuclease"/>
    <property type="match status" value="1"/>
</dbReference>
<protein>
    <submittedName>
        <fullName evidence="2">DNA methylase</fullName>
    </submittedName>
</protein>
<dbReference type="CDD" id="cd01038">
    <property type="entry name" value="Endonuclease_DUF559"/>
    <property type="match status" value="1"/>
</dbReference>
<dbReference type="GO" id="GO:0008168">
    <property type="term" value="F:methyltransferase activity"/>
    <property type="evidence" value="ECO:0007669"/>
    <property type="project" value="UniProtKB-KW"/>
</dbReference>
<dbReference type="PANTHER" id="PTHR38590">
    <property type="entry name" value="BLL0828 PROTEIN"/>
    <property type="match status" value="1"/>
</dbReference>
<dbReference type="GO" id="GO:0032259">
    <property type="term" value="P:methylation"/>
    <property type="evidence" value="ECO:0007669"/>
    <property type="project" value="UniProtKB-KW"/>
</dbReference>
<dbReference type="InterPro" id="IPR011335">
    <property type="entry name" value="Restrct_endonuc-II-like"/>
</dbReference>
<evidence type="ECO:0000313" key="3">
    <source>
        <dbReference type="Proteomes" id="UP000076131"/>
    </source>
</evidence>
<sequence length="130" mass="15039">MNPKPPLPTRTIDTAKSLRTAGTDAEHKLWYHLRAHRLGGFKFRRQHPMPSYVVDFYCDELQLIIELDGSQHSEEIDRTRTQALERQGLLVLRFWDNQVLQEIEAVLEAILNFARHRTLSPTPPPEGEGL</sequence>
<keyword evidence="3" id="KW-1185">Reference proteome</keyword>
<evidence type="ECO:0000313" key="2">
    <source>
        <dbReference type="EMBL" id="KZC24756.1"/>
    </source>
</evidence>
<feature type="domain" description="DUF559" evidence="1">
    <location>
        <begin position="12"/>
        <end position="113"/>
    </location>
</feature>
<evidence type="ECO:0000259" key="1">
    <source>
        <dbReference type="Pfam" id="PF04480"/>
    </source>
</evidence>
<keyword evidence="2" id="KW-0489">Methyltransferase</keyword>
<dbReference type="Pfam" id="PF04480">
    <property type="entry name" value="DUF559"/>
    <property type="match status" value="1"/>
</dbReference>
<dbReference type="SUPFAM" id="SSF52980">
    <property type="entry name" value="Restriction endonuclease-like"/>
    <property type="match status" value="1"/>
</dbReference>
<dbReference type="AlphaFoldDB" id="A0A154QLW8"/>
<proteinExistence type="predicted"/>
<dbReference type="Proteomes" id="UP000076131">
    <property type="component" value="Unassembled WGS sequence"/>
</dbReference>
<dbReference type="PANTHER" id="PTHR38590:SF1">
    <property type="entry name" value="BLL0828 PROTEIN"/>
    <property type="match status" value="1"/>
</dbReference>
<dbReference type="RefSeq" id="WP_063107585.1">
    <property type="nucleotide sequence ID" value="NZ_LVJS01000020.1"/>
</dbReference>
<dbReference type="InterPro" id="IPR007569">
    <property type="entry name" value="DUF559"/>
</dbReference>
<dbReference type="STRING" id="416169.RHOFW104T7_07030"/>
<keyword evidence="2" id="KW-0808">Transferase</keyword>
<comment type="caution">
    <text evidence="2">The sequence shown here is derived from an EMBL/GenBank/DDBJ whole genome shotgun (WGS) entry which is preliminary data.</text>
</comment>
<gene>
    <name evidence="2" type="ORF">RHOFW104T7_07030</name>
</gene>
<accession>A0A154QLW8</accession>
<organism evidence="2 3">
    <name type="scientific">Rhodanobacter thiooxydans</name>
    <dbReference type="NCBI Taxonomy" id="416169"/>
    <lineage>
        <taxon>Bacteria</taxon>
        <taxon>Pseudomonadati</taxon>
        <taxon>Pseudomonadota</taxon>
        <taxon>Gammaproteobacteria</taxon>
        <taxon>Lysobacterales</taxon>
        <taxon>Rhodanobacteraceae</taxon>
        <taxon>Rhodanobacter</taxon>
    </lineage>
</organism>
<dbReference type="EMBL" id="LVJS01000020">
    <property type="protein sequence ID" value="KZC24756.1"/>
    <property type="molecule type" value="Genomic_DNA"/>
</dbReference>